<dbReference type="OrthoDB" id="3914003at2759"/>
<evidence type="ECO:0000313" key="2">
    <source>
        <dbReference type="EMBL" id="KAF2435978.1"/>
    </source>
</evidence>
<proteinExistence type="predicted"/>
<name>A0A9P4P399_9PEZI</name>
<sequence length="489" mass="55821">MNPFLSPADGHEGHSRLGKCGLLKAILKPLRKLLRHERDRQNNGKEDWTGTADKEIERTGDESLPVDSDTIGDMVIAASKRRATLRKERHDSQQSPLSSIPEQENGGEMIEHLSHVRLSPPAQATLLGLPPELRNIIYQKVFHDWQSCQPLQFLQTCRQVHAEAADLAFSSSLFTIHSEHWADADFFDARYASQLAPSRIENVRHLALRLPRGAPYDCYNSRRLHANLPGVGFQLSSLIIFSHYPRPLPRTSDYGGVMEMDLCSWLIETLYSMDSLTDLRILNYESASPGLFDIPSPRLVRLLRGQIFRDVIVERQSLSEDEFQWHCHCEKERAYSVYSAKLGRTVNISFENGEDMDRYGLGYIHELQNHLNPEELLRSPPPDMSQTSYAILLAQKNSNRKRLSKTLSMRQNRNSRPGSNSIDPTTEVRSPTPANGAPRRRRLSKRYSHQSQHAPINQQTREAEESEQQQRRQHRESWHAAATMGATPQ</sequence>
<reference evidence="2" key="1">
    <citation type="journal article" date="2020" name="Stud. Mycol.">
        <title>101 Dothideomycetes genomes: a test case for predicting lifestyles and emergence of pathogens.</title>
        <authorList>
            <person name="Haridas S."/>
            <person name="Albert R."/>
            <person name="Binder M."/>
            <person name="Bloem J."/>
            <person name="Labutti K."/>
            <person name="Salamov A."/>
            <person name="Andreopoulos B."/>
            <person name="Baker S."/>
            <person name="Barry K."/>
            <person name="Bills G."/>
            <person name="Bluhm B."/>
            <person name="Cannon C."/>
            <person name="Castanera R."/>
            <person name="Culley D."/>
            <person name="Daum C."/>
            <person name="Ezra D."/>
            <person name="Gonzalez J."/>
            <person name="Henrissat B."/>
            <person name="Kuo A."/>
            <person name="Liang C."/>
            <person name="Lipzen A."/>
            <person name="Lutzoni F."/>
            <person name="Magnuson J."/>
            <person name="Mondo S."/>
            <person name="Nolan M."/>
            <person name="Ohm R."/>
            <person name="Pangilinan J."/>
            <person name="Park H.-J."/>
            <person name="Ramirez L."/>
            <person name="Alfaro M."/>
            <person name="Sun H."/>
            <person name="Tritt A."/>
            <person name="Yoshinaga Y."/>
            <person name="Zwiers L.-H."/>
            <person name="Turgeon B."/>
            <person name="Goodwin S."/>
            <person name="Spatafora J."/>
            <person name="Crous P."/>
            <person name="Grigoriev I."/>
        </authorList>
    </citation>
    <scope>NUCLEOTIDE SEQUENCE</scope>
    <source>
        <strain evidence="2">CBS 130266</strain>
    </source>
</reference>
<dbReference type="PANTHER" id="PTHR42085:SF1">
    <property type="entry name" value="F-BOX DOMAIN-CONTAINING PROTEIN"/>
    <property type="match status" value="1"/>
</dbReference>
<dbReference type="PANTHER" id="PTHR42085">
    <property type="entry name" value="F-BOX DOMAIN-CONTAINING PROTEIN"/>
    <property type="match status" value="1"/>
</dbReference>
<dbReference type="AlphaFoldDB" id="A0A9P4P399"/>
<keyword evidence="3" id="KW-1185">Reference proteome</keyword>
<dbReference type="InterPro" id="IPR038883">
    <property type="entry name" value="AN11006-like"/>
</dbReference>
<protein>
    <submittedName>
        <fullName evidence="2">Uncharacterized protein</fullName>
    </submittedName>
</protein>
<organism evidence="2 3">
    <name type="scientific">Tothia fuscella</name>
    <dbReference type="NCBI Taxonomy" id="1048955"/>
    <lineage>
        <taxon>Eukaryota</taxon>
        <taxon>Fungi</taxon>
        <taxon>Dikarya</taxon>
        <taxon>Ascomycota</taxon>
        <taxon>Pezizomycotina</taxon>
        <taxon>Dothideomycetes</taxon>
        <taxon>Pleosporomycetidae</taxon>
        <taxon>Venturiales</taxon>
        <taxon>Cylindrosympodiaceae</taxon>
        <taxon>Tothia</taxon>
    </lineage>
</organism>
<feature type="compositionally biased region" description="Polar residues" evidence="1">
    <location>
        <begin position="93"/>
        <end position="102"/>
    </location>
</feature>
<feature type="region of interest" description="Disordered" evidence="1">
    <location>
        <begin position="83"/>
        <end position="103"/>
    </location>
</feature>
<comment type="caution">
    <text evidence="2">The sequence shown here is derived from an EMBL/GenBank/DDBJ whole genome shotgun (WGS) entry which is preliminary data.</text>
</comment>
<accession>A0A9P4P399</accession>
<feature type="compositionally biased region" description="Basic residues" evidence="1">
    <location>
        <begin position="438"/>
        <end position="448"/>
    </location>
</feature>
<dbReference type="EMBL" id="MU007011">
    <property type="protein sequence ID" value="KAF2435978.1"/>
    <property type="molecule type" value="Genomic_DNA"/>
</dbReference>
<dbReference type="Proteomes" id="UP000800235">
    <property type="component" value="Unassembled WGS sequence"/>
</dbReference>
<gene>
    <name evidence="2" type="ORF">EJ08DRAFT_655680</name>
</gene>
<feature type="region of interest" description="Disordered" evidence="1">
    <location>
        <begin position="400"/>
        <end position="489"/>
    </location>
</feature>
<evidence type="ECO:0000313" key="3">
    <source>
        <dbReference type="Proteomes" id="UP000800235"/>
    </source>
</evidence>
<evidence type="ECO:0000256" key="1">
    <source>
        <dbReference type="SAM" id="MobiDB-lite"/>
    </source>
</evidence>
<feature type="compositionally biased region" description="Polar residues" evidence="1">
    <location>
        <begin position="405"/>
        <end position="433"/>
    </location>
</feature>